<organism evidence="8 9">
    <name type="scientific">Fusarium albosuccineum</name>
    <dbReference type="NCBI Taxonomy" id="1237068"/>
    <lineage>
        <taxon>Eukaryota</taxon>
        <taxon>Fungi</taxon>
        <taxon>Dikarya</taxon>
        <taxon>Ascomycota</taxon>
        <taxon>Pezizomycotina</taxon>
        <taxon>Sordariomycetes</taxon>
        <taxon>Hypocreomycetidae</taxon>
        <taxon>Hypocreales</taxon>
        <taxon>Nectriaceae</taxon>
        <taxon>Fusarium</taxon>
        <taxon>Fusarium decemcellulare species complex</taxon>
    </lineage>
</organism>
<keyword evidence="5" id="KW-0325">Glycoprotein</keyword>
<evidence type="ECO:0000256" key="4">
    <source>
        <dbReference type="ARBA" id="ARBA00023136"/>
    </source>
</evidence>
<feature type="transmembrane region" description="Helical" evidence="6">
    <location>
        <begin position="100"/>
        <end position="123"/>
    </location>
</feature>
<evidence type="ECO:0000313" key="8">
    <source>
        <dbReference type="EMBL" id="KAF4458720.1"/>
    </source>
</evidence>
<dbReference type="GO" id="GO:0140115">
    <property type="term" value="P:export across plasma membrane"/>
    <property type="evidence" value="ECO:0007669"/>
    <property type="project" value="UniProtKB-ARBA"/>
</dbReference>
<keyword evidence="3 6" id="KW-1133">Transmembrane helix</keyword>
<dbReference type="PROSITE" id="PS50850">
    <property type="entry name" value="MFS"/>
    <property type="match status" value="1"/>
</dbReference>
<keyword evidence="2 6" id="KW-0812">Transmembrane</keyword>
<dbReference type="GO" id="GO:0000297">
    <property type="term" value="F:spermine transmembrane transporter activity"/>
    <property type="evidence" value="ECO:0007669"/>
    <property type="project" value="TreeGrafter"/>
</dbReference>
<feature type="domain" description="Major facilitator superfamily (MFS) profile" evidence="7">
    <location>
        <begin position="1"/>
        <end position="292"/>
    </location>
</feature>
<comment type="caution">
    <text evidence="8">The sequence shown here is derived from an EMBL/GenBank/DDBJ whole genome shotgun (WGS) entry which is preliminary data.</text>
</comment>
<keyword evidence="4 6" id="KW-0472">Membrane</keyword>
<dbReference type="PROSITE" id="PS00216">
    <property type="entry name" value="SUGAR_TRANSPORT_1"/>
    <property type="match status" value="1"/>
</dbReference>
<proteinExistence type="predicted"/>
<dbReference type="GO" id="GO:0005886">
    <property type="term" value="C:plasma membrane"/>
    <property type="evidence" value="ECO:0007669"/>
    <property type="project" value="TreeGrafter"/>
</dbReference>
<dbReference type="AlphaFoldDB" id="A0A8H4KZ31"/>
<evidence type="ECO:0000256" key="2">
    <source>
        <dbReference type="ARBA" id="ARBA00022692"/>
    </source>
</evidence>
<comment type="subcellular location">
    <subcellularLocation>
        <location evidence="1">Membrane</location>
        <topology evidence="1">Multi-pass membrane protein</topology>
    </subcellularLocation>
</comment>
<feature type="transmembrane region" description="Helical" evidence="6">
    <location>
        <begin position="194"/>
        <end position="214"/>
    </location>
</feature>
<dbReference type="PANTHER" id="PTHR23502:SF182">
    <property type="entry name" value="POLYAMINE TRANSPORTER, PUTATIVE-RELATED"/>
    <property type="match status" value="1"/>
</dbReference>
<dbReference type="InterPro" id="IPR005829">
    <property type="entry name" value="Sugar_transporter_CS"/>
</dbReference>
<dbReference type="Proteomes" id="UP000554235">
    <property type="component" value="Unassembled WGS sequence"/>
</dbReference>
<dbReference type="GO" id="GO:0015606">
    <property type="term" value="F:spermidine transmembrane transporter activity"/>
    <property type="evidence" value="ECO:0007669"/>
    <property type="project" value="TreeGrafter"/>
</dbReference>
<dbReference type="Gene3D" id="1.20.1720.10">
    <property type="entry name" value="Multidrug resistance protein D"/>
    <property type="match status" value="1"/>
</dbReference>
<dbReference type="OrthoDB" id="3936150at2759"/>
<reference evidence="8 9" key="1">
    <citation type="submission" date="2020-01" db="EMBL/GenBank/DDBJ databases">
        <title>Identification and distribution of gene clusters putatively required for synthesis of sphingolipid metabolism inhibitors in phylogenetically diverse species of the filamentous fungus Fusarium.</title>
        <authorList>
            <person name="Kim H.-S."/>
            <person name="Busman M."/>
            <person name="Brown D.W."/>
            <person name="Divon H."/>
            <person name="Uhlig S."/>
            <person name="Proctor R.H."/>
        </authorList>
    </citation>
    <scope>NUCLEOTIDE SEQUENCE [LARGE SCALE GENOMIC DNA]</scope>
    <source>
        <strain evidence="8 9">NRRL 20459</strain>
    </source>
</reference>
<dbReference type="InterPro" id="IPR020846">
    <property type="entry name" value="MFS_dom"/>
</dbReference>
<dbReference type="SUPFAM" id="SSF103473">
    <property type="entry name" value="MFS general substrate transporter"/>
    <property type="match status" value="1"/>
</dbReference>
<dbReference type="InterPro" id="IPR011701">
    <property type="entry name" value="MFS"/>
</dbReference>
<dbReference type="InterPro" id="IPR036259">
    <property type="entry name" value="MFS_trans_sf"/>
</dbReference>
<feature type="transmembrane region" description="Helical" evidence="6">
    <location>
        <begin position="12"/>
        <end position="33"/>
    </location>
</feature>
<name>A0A8H4KZ31_9HYPO</name>
<evidence type="ECO:0000256" key="6">
    <source>
        <dbReference type="SAM" id="Phobius"/>
    </source>
</evidence>
<feature type="transmembrane region" description="Helical" evidence="6">
    <location>
        <begin position="40"/>
        <end position="58"/>
    </location>
</feature>
<protein>
    <submittedName>
        <fullName evidence="8">Major facilitator superfamily transporter</fullName>
    </submittedName>
</protein>
<sequence length="292" mass="32094">MEEYHISRTEATLALTLYTFGIAIGPFFIAPFSEVVGRKWIYVITSTCLLAFIGGASAANNFTTLLVCRFLAGTLGSSGVAIGAGTIADIWQLDRTGADAALLFILSPFLGPTLGPLAGAYVLKDADYDWRWTQYLILLIGGPIWICVLLMKETSKAWILRKENNLTGPVTFRRVGKIASTAVMRPTRMLFTEVVVLSLAVYAAFAYAMIFSYLSSASYVLQKYYGFNLREVGLSFISIIIGYILGIAVYMAFDHTLHDRARRASPNGVTDPEHRLYSAFVGSVCLPASLFW</sequence>
<dbReference type="Pfam" id="PF07690">
    <property type="entry name" value="MFS_1"/>
    <property type="match status" value="1"/>
</dbReference>
<feature type="transmembrane region" description="Helical" evidence="6">
    <location>
        <begin position="234"/>
        <end position="253"/>
    </location>
</feature>
<evidence type="ECO:0000313" key="9">
    <source>
        <dbReference type="Proteomes" id="UP000554235"/>
    </source>
</evidence>
<keyword evidence="9" id="KW-1185">Reference proteome</keyword>
<evidence type="ECO:0000259" key="7">
    <source>
        <dbReference type="PROSITE" id="PS50850"/>
    </source>
</evidence>
<accession>A0A8H4KZ31</accession>
<dbReference type="PANTHER" id="PTHR23502">
    <property type="entry name" value="MAJOR FACILITATOR SUPERFAMILY"/>
    <property type="match status" value="1"/>
</dbReference>
<feature type="transmembrane region" description="Helical" evidence="6">
    <location>
        <begin position="135"/>
        <end position="151"/>
    </location>
</feature>
<evidence type="ECO:0000256" key="3">
    <source>
        <dbReference type="ARBA" id="ARBA00022989"/>
    </source>
</evidence>
<dbReference type="EMBL" id="JAADYS010002373">
    <property type="protein sequence ID" value="KAF4458720.1"/>
    <property type="molecule type" value="Genomic_DNA"/>
</dbReference>
<evidence type="ECO:0000256" key="1">
    <source>
        <dbReference type="ARBA" id="ARBA00004141"/>
    </source>
</evidence>
<gene>
    <name evidence="8" type="ORF">FALBO_14536</name>
</gene>
<dbReference type="GO" id="GO:0042908">
    <property type="term" value="P:xenobiotic transport"/>
    <property type="evidence" value="ECO:0007669"/>
    <property type="project" value="UniProtKB-ARBA"/>
</dbReference>
<evidence type="ECO:0000256" key="5">
    <source>
        <dbReference type="ARBA" id="ARBA00023180"/>
    </source>
</evidence>